<dbReference type="Pfam" id="PF12802">
    <property type="entry name" value="MarR_2"/>
    <property type="match status" value="1"/>
</dbReference>
<proteinExistence type="predicted"/>
<dbReference type="InterPro" id="IPR000835">
    <property type="entry name" value="HTH_MarR-typ"/>
</dbReference>
<dbReference type="SUPFAM" id="SSF46785">
    <property type="entry name" value="Winged helix' DNA-binding domain"/>
    <property type="match status" value="1"/>
</dbReference>
<dbReference type="PROSITE" id="PS50995">
    <property type="entry name" value="HTH_MARR_2"/>
    <property type="match status" value="1"/>
</dbReference>
<dbReference type="SMART" id="SM00347">
    <property type="entry name" value="HTH_MARR"/>
    <property type="match status" value="1"/>
</dbReference>
<dbReference type="Proteomes" id="UP000030664">
    <property type="component" value="Unassembled WGS sequence"/>
</dbReference>
<dbReference type="PANTHER" id="PTHR33164:SF43">
    <property type="entry name" value="HTH-TYPE TRANSCRIPTIONAL REPRESSOR YETL"/>
    <property type="match status" value="1"/>
</dbReference>
<feature type="domain" description="HTH marR-type" evidence="1">
    <location>
        <begin position="22"/>
        <end position="154"/>
    </location>
</feature>
<dbReference type="PRINTS" id="PR00598">
    <property type="entry name" value="HTHMARR"/>
</dbReference>
<reference evidence="2 3" key="1">
    <citation type="submission" date="2014-09" db="EMBL/GenBank/DDBJ databases">
        <title>High-quality draft genome sequence of Kocuria marina SO9-6, an actinobacterium isolated from a copper mine.</title>
        <authorList>
            <person name="Castro D.B."/>
            <person name="Pereira L.B."/>
            <person name="Silva M.V."/>
            <person name="Silva B.P."/>
            <person name="Zanardi B.R."/>
            <person name="Carlos C."/>
            <person name="Belgini D.R."/>
            <person name="Limache E.G."/>
            <person name="Lacerda G.V."/>
            <person name="Nery M.B."/>
            <person name="Gomes M.B."/>
            <person name="Souza S."/>
            <person name="Silva T.M."/>
            <person name="Rodrigues V.D."/>
            <person name="Paulino L.C."/>
            <person name="Vicentini R."/>
            <person name="Ferraz L.F."/>
            <person name="Ottoboni L.M."/>
        </authorList>
    </citation>
    <scope>NUCLEOTIDE SEQUENCE [LARGE SCALE GENOMIC DNA]</scope>
    <source>
        <strain evidence="2 3">SO9-6</strain>
    </source>
</reference>
<evidence type="ECO:0000313" key="3">
    <source>
        <dbReference type="Proteomes" id="UP000030664"/>
    </source>
</evidence>
<name>A0A0B0D7Y8_9MICC</name>
<evidence type="ECO:0000313" key="2">
    <source>
        <dbReference type="EMBL" id="KHE73508.1"/>
    </source>
</evidence>
<dbReference type="PANTHER" id="PTHR33164">
    <property type="entry name" value="TRANSCRIPTIONAL REGULATOR, MARR FAMILY"/>
    <property type="match status" value="1"/>
</dbReference>
<dbReference type="GO" id="GO:0003700">
    <property type="term" value="F:DNA-binding transcription factor activity"/>
    <property type="evidence" value="ECO:0007669"/>
    <property type="project" value="InterPro"/>
</dbReference>
<dbReference type="AlphaFoldDB" id="A0A0B0D7Y8"/>
<dbReference type="eggNOG" id="COG1846">
    <property type="taxonomic scope" value="Bacteria"/>
</dbReference>
<accession>A0A0B0D7Y8</accession>
<dbReference type="Gene3D" id="1.10.10.10">
    <property type="entry name" value="Winged helix-like DNA-binding domain superfamily/Winged helix DNA-binding domain"/>
    <property type="match status" value="1"/>
</dbReference>
<dbReference type="RefSeq" id="WP_035965536.1">
    <property type="nucleotide sequence ID" value="NZ_JALXLL010000021.1"/>
</dbReference>
<protein>
    <submittedName>
        <fullName evidence="2">MarR family transcriptional regulator</fullName>
    </submittedName>
</protein>
<comment type="caution">
    <text evidence="2">The sequence shown here is derived from an EMBL/GenBank/DDBJ whole genome shotgun (WGS) entry which is preliminary data.</text>
</comment>
<gene>
    <name evidence="2" type="ORF">AS25_12500</name>
</gene>
<dbReference type="GO" id="GO:0006950">
    <property type="term" value="P:response to stress"/>
    <property type="evidence" value="ECO:0007669"/>
    <property type="project" value="TreeGrafter"/>
</dbReference>
<dbReference type="EMBL" id="JROM01000056">
    <property type="protein sequence ID" value="KHE73508.1"/>
    <property type="molecule type" value="Genomic_DNA"/>
</dbReference>
<organism evidence="2 3">
    <name type="scientific">Kocuria marina</name>
    <dbReference type="NCBI Taxonomy" id="223184"/>
    <lineage>
        <taxon>Bacteria</taxon>
        <taxon>Bacillati</taxon>
        <taxon>Actinomycetota</taxon>
        <taxon>Actinomycetes</taxon>
        <taxon>Micrococcales</taxon>
        <taxon>Micrococcaceae</taxon>
        <taxon>Kocuria</taxon>
    </lineage>
</organism>
<sequence>MTTPLPQDALDPAPDLRTSDLASEPVFLMARASSLGSASANRALGELDLKVRHYSALSLVCSDLHPSQRDLSRYLVLDPSQIVLIVDSLERRGAVVRRTDPSDRRSKLIEPTDEGRELYRRARAAVDRCTDRTLSPLSEDERATLLELLQRIALG</sequence>
<dbReference type="InterPro" id="IPR036388">
    <property type="entry name" value="WH-like_DNA-bd_sf"/>
</dbReference>
<dbReference type="STRING" id="223184.AS25_12500"/>
<dbReference type="InterPro" id="IPR039422">
    <property type="entry name" value="MarR/SlyA-like"/>
</dbReference>
<evidence type="ECO:0000259" key="1">
    <source>
        <dbReference type="PROSITE" id="PS50995"/>
    </source>
</evidence>
<dbReference type="InterPro" id="IPR036390">
    <property type="entry name" value="WH_DNA-bd_sf"/>
</dbReference>